<dbReference type="SUPFAM" id="SSF51261">
    <property type="entry name" value="Duplicated hybrid motif"/>
    <property type="match status" value="1"/>
</dbReference>
<evidence type="ECO:0000256" key="1">
    <source>
        <dbReference type="ARBA" id="ARBA00022729"/>
    </source>
</evidence>
<accession>A0ABP6MVT3</accession>
<dbReference type="InterPro" id="IPR011055">
    <property type="entry name" value="Dup_hybrid_motif"/>
</dbReference>
<sequence>MSHMRRELSLALLTVALITAVMLPAGAAGEPLPRVSGGEAVPEVSAGEPVPQVGGGEPVPQVGGAWPVGVRPPVVRGWEPPATEYGRGHRGVDLAAPPGAVVRAVAPGRVSFAGRVAGRGVIAVELAGTGDPPLRTTYEPVRATADVKKGAEVTTGEALGVLELPTAHCPSSCLHWGLLRADAYLNPLSLLPPWLLRGGASRLLPVIDVPLPRLFAMGVGGPQGGARGRDAPLPGADERGLSPAHPAAPW</sequence>
<dbReference type="InterPro" id="IPR016047">
    <property type="entry name" value="M23ase_b-sheet_dom"/>
</dbReference>
<dbReference type="PANTHER" id="PTHR21666:SF289">
    <property type="entry name" value="L-ALA--D-GLU ENDOPEPTIDASE"/>
    <property type="match status" value="1"/>
</dbReference>
<evidence type="ECO:0000313" key="5">
    <source>
        <dbReference type="EMBL" id="GAA3127836.1"/>
    </source>
</evidence>
<comment type="caution">
    <text evidence="5">The sequence shown here is derived from an EMBL/GenBank/DDBJ whole genome shotgun (WGS) entry which is preliminary data.</text>
</comment>
<evidence type="ECO:0000256" key="2">
    <source>
        <dbReference type="SAM" id="MobiDB-lite"/>
    </source>
</evidence>
<dbReference type="Gene3D" id="2.70.70.10">
    <property type="entry name" value="Glucose Permease (Domain IIA)"/>
    <property type="match status" value="1"/>
</dbReference>
<organism evidence="5 6">
    <name type="scientific">Streptomyces rectiviolaceus</name>
    <dbReference type="NCBI Taxonomy" id="332591"/>
    <lineage>
        <taxon>Bacteria</taxon>
        <taxon>Bacillati</taxon>
        <taxon>Actinomycetota</taxon>
        <taxon>Actinomycetes</taxon>
        <taxon>Kitasatosporales</taxon>
        <taxon>Streptomycetaceae</taxon>
        <taxon>Streptomyces</taxon>
    </lineage>
</organism>
<name>A0ABP6MVT3_9ACTN</name>
<dbReference type="Pfam" id="PF01551">
    <property type="entry name" value="Peptidase_M23"/>
    <property type="match status" value="1"/>
</dbReference>
<feature type="region of interest" description="Disordered" evidence="2">
    <location>
        <begin position="34"/>
        <end position="65"/>
    </location>
</feature>
<reference evidence="6" key="1">
    <citation type="journal article" date="2019" name="Int. J. Syst. Evol. Microbiol.">
        <title>The Global Catalogue of Microorganisms (GCM) 10K type strain sequencing project: providing services to taxonomists for standard genome sequencing and annotation.</title>
        <authorList>
            <consortium name="The Broad Institute Genomics Platform"/>
            <consortium name="The Broad Institute Genome Sequencing Center for Infectious Disease"/>
            <person name="Wu L."/>
            <person name="Ma J."/>
        </authorList>
    </citation>
    <scope>NUCLEOTIDE SEQUENCE [LARGE SCALE GENOMIC DNA]</scope>
    <source>
        <strain evidence="6">JCM 9092</strain>
    </source>
</reference>
<proteinExistence type="predicted"/>
<feature type="signal peptide" evidence="3">
    <location>
        <begin position="1"/>
        <end position="27"/>
    </location>
</feature>
<keyword evidence="6" id="KW-1185">Reference proteome</keyword>
<dbReference type="PANTHER" id="PTHR21666">
    <property type="entry name" value="PEPTIDASE-RELATED"/>
    <property type="match status" value="1"/>
</dbReference>
<dbReference type="InterPro" id="IPR050570">
    <property type="entry name" value="Cell_wall_metabolism_enzyme"/>
</dbReference>
<feature type="domain" description="M23ase beta-sheet core" evidence="4">
    <location>
        <begin position="88"/>
        <end position="187"/>
    </location>
</feature>
<gene>
    <name evidence="5" type="ORF">GCM10010449_56470</name>
</gene>
<dbReference type="CDD" id="cd12797">
    <property type="entry name" value="M23_peptidase"/>
    <property type="match status" value="1"/>
</dbReference>
<evidence type="ECO:0000259" key="4">
    <source>
        <dbReference type="Pfam" id="PF01551"/>
    </source>
</evidence>
<dbReference type="Proteomes" id="UP001501637">
    <property type="component" value="Unassembled WGS sequence"/>
</dbReference>
<feature type="region of interest" description="Disordered" evidence="2">
    <location>
        <begin position="222"/>
        <end position="250"/>
    </location>
</feature>
<feature type="chain" id="PRO_5046692334" evidence="3">
    <location>
        <begin position="28"/>
        <end position="250"/>
    </location>
</feature>
<protein>
    <submittedName>
        <fullName evidence="5">M23 family metallopeptidase</fullName>
    </submittedName>
</protein>
<evidence type="ECO:0000313" key="6">
    <source>
        <dbReference type="Proteomes" id="UP001501637"/>
    </source>
</evidence>
<feature type="compositionally biased region" description="Low complexity" evidence="2">
    <location>
        <begin position="47"/>
        <end position="65"/>
    </location>
</feature>
<keyword evidence="1 3" id="KW-0732">Signal</keyword>
<dbReference type="EMBL" id="BAAAUG010000113">
    <property type="protein sequence ID" value="GAA3127836.1"/>
    <property type="molecule type" value="Genomic_DNA"/>
</dbReference>
<evidence type="ECO:0000256" key="3">
    <source>
        <dbReference type="SAM" id="SignalP"/>
    </source>
</evidence>